<evidence type="ECO:0000256" key="1">
    <source>
        <dbReference type="ARBA" id="ARBA00022723"/>
    </source>
</evidence>
<dbReference type="SUPFAM" id="SSF90229">
    <property type="entry name" value="CCCH zinc finger"/>
    <property type="match status" value="1"/>
</dbReference>
<feature type="region of interest" description="Disordered" evidence="7">
    <location>
        <begin position="377"/>
        <end position="487"/>
    </location>
</feature>
<dbReference type="GO" id="GO:0008270">
    <property type="term" value="F:zinc ion binding"/>
    <property type="evidence" value="ECO:0007669"/>
    <property type="project" value="UniProtKB-KW"/>
</dbReference>
<feature type="compositionally biased region" description="Basic and acidic residues" evidence="7">
    <location>
        <begin position="384"/>
        <end position="400"/>
    </location>
</feature>
<dbReference type="Gene3D" id="4.10.1000.10">
    <property type="entry name" value="Zinc finger, CCCH-type"/>
    <property type="match status" value="2"/>
</dbReference>
<accession>A0A4S4DDN8</accession>
<dbReference type="PROSITE" id="PS50103">
    <property type="entry name" value="ZF_C3H1"/>
    <property type="match status" value="3"/>
</dbReference>
<feature type="region of interest" description="Disordered" evidence="7">
    <location>
        <begin position="135"/>
        <end position="167"/>
    </location>
</feature>
<feature type="compositionally biased region" description="Polar residues" evidence="7">
    <location>
        <begin position="470"/>
        <end position="479"/>
    </location>
</feature>
<evidence type="ECO:0000256" key="5">
    <source>
        <dbReference type="ARBA" id="ARBA00023125"/>
    </source>
</evidence>
<dbReference type="InterPro" id="IPR000571">
    <property type="entry name" value="Znf_CCCH"/>
</dbReference>
<gene>
    <name evidence="9" type="ORF">TEA_018244</name>
</gene>
<evidence type="ECO:0000256" key="3">
    <source>
        <dbReference type="ARBA" id="ARBA00022771"/>
    </source>
</evidence>
<dbReference type="STRING" id="542762.A0A4S4DDN8"/>
<evidence type="ECO:0000313" key="10">
    <source>
        <dbReference type="Proteomes" id="UP000306102"/>
    </source>
</evidence>
<dbReference type="PANTHER" id="PTHR15725">
    <property type="entry name" value="ZN-FINGER, C-X8-C-X5-C-X3-H TYPE-CONTAINING"/>
    <property type="match status" value="1"/>
</dbReference>
<feature type="compositionally biased region" description="Basic and acidic residues" evidence="7">
    <location>
        <begin position="156"/>
        <end position="167"/>
    </location>
</feature>
<organism evidence="9 10">
    <name type="scientific">Camellia sinensis var. sinensis</name>
    <name type="common">China tea</name>
    <dbReference type="NCBI Taxonomy" id="542762"/>
    <lineage>
        <taxon>Eukaryota</taxon>
        <taxon>Viridiplantae</taxon>
        <taxon>Streptophyta</taxon>
        <taxon>Embryophyta</taxon>
        <taxon>Tracheophyta</taxon>
        <taxon>Spermatophyta</taxon>
        <taxon>Magnoliopsida</taxon>
        <taxon>eudicotyledons</taxon>
        <taxon>Gunneridae</taxon>
        <taxon>Pentapetalae</taxon>
        <taxon>asterids</taxon>
        <taxon>Ericales</taxon>
        <taxon>Theaceae</taxon>
        <taxon>Camellia</taxon>
    </lineage>
</organism>
<evidence type="ECO:0000256" key="4">
    <source>
        <dbReference type="ARBA" id="ARBA00022833"/>
    </source>
</evidence>
<dbReference type="AlphaFoldDB" id="A0A4S4DDN8"/>
<evidence type="ECO:0000256" key="2">
    <source>
        <dbReference type="ARBA" id="ARBA00022737"/>
    </source>
</evidence>
<dbReference type="SMART" id="SM00356">
    <property type="entry name" value="ZnF_C3H1"/>
    <property type="match status" value="3"/>
</dbReference>
<feature type="zinc finger region" description="C3H1-type" evidence="6">
    <location>
        <begin position="86"/>
        <end position="113"/>
    </location>
</feature>
<keyword evidence="10" id="KW-1185">Reference proteome</keyword>
<feature type="zinc finger region" description="C3H1-type" evidence="6">
    <location>
        <begin position="7"/>
        <end position="36"/>
    </location>
</feature>
<dbReference type="InterPro" id="IPR036855">
    <property type="entry name" value="Znf_CCCH_sf"/>
</dbReference>
<dbReference type="EMBL" id="SDRB02011600">
    <property type="protein sequence ID" value="THG00768.1"/>
    <property type="molecule type" value="Genomic_DNA"/>
</dbReference>
<dbReference type="GO" id="GO:0003677">
    <property type="term" value="F:DNA binding"/>
    <property type="evidence" value="ECO:0007669"/>
    <property type="project" value="UniProtKB-KW"/>
</dbReference>
<keyword evidence="3 6" id="KW-0863">Zinc-finger</keyword>
<name>A0A4S4DDN8_CAMSN</name>
<keyword evidence="1 6" id="KW-0479">Metal-binding</keyword>
<feature type="domain" description="C3H1-type" evidence="8">
    <location>
        <begin position="38"/>
        <end position="64"/>
    </location>
</feature>
<dbReference type="Proteomes" id="UP000306102">
    <property type="component" value="Unassembled WGS sequence"/>
</dbReference>
<keyword evidence="4 6" id="KW-0862">Zinc</keyword>
<reference evidence="9 10" key="1">
    <citation type="journal article" date="2018" name="Proc. Natl. Acad. Sci. U.S.A.">
        <title>Draft genome sequence of Camellia sinensis var. sinensis provides insights into the evolution of the tea genome and tea quality.</title>
        <authorList>
            <person name="Wei C."/>
            <person name="Yang H."/>
            <person name="Wang S."/>
            <person name="Zhao J."/>
            <person name="Liu C."/>
            <person name="Gao L."/>
            <person name="Xia E."/>
            <person name="Lu Y."/>
            <person name="Tai Y."/>
            <person name="She G."/>
            <person name="Sun J."/>
            <person name="Cao H."/>
            <person name="Tong W."/>
            <person name="Gao Q."/>
            <person name="Li Y."/>
            <person name="Deng W."/>
            <person name="Jiang X."/>
            <person name="Wang W."/>
            <person name="Chen Q."/>
            <person name="Zhang S."/>
            <person name="Li H."/>
            <person name="Wu J."/>
            <person name="Wang P."/>
            <person name="Li P."/>
            <person name="Shi C."/>
            <person name="Zheng F."/>
            <person name="Jian J."/>
            <person name="Huang B."/>
            <person name="Shan D."/>
            <person name="Shi M."/>
            <person name="Fang C."/>
            <person name="Yue Y."/>
            <person name="Li F."/>
            <person name="Li D."/>
            <person name="Wei S."/>
            <person name="Han B."/>
            <person name="Jiang C."/>
            <person name="Yin Y."/>
            <person name="Xia T."/>
            <person name="Zhang Z."/>
            <person name="Bennetzen J.L."/>
            <person name="Zhao S."/>
            <person name="Wan X."/>
        </authorList>
    </citation>
    <scope>NUCLEOTIDE SEQUENCE [LARGE SCALE GENOMIC DNA]</scope>
    <source>
        <strain evidence="10">cv. Shuchazao</strain>
        <tissue evidence="9">Leaf</tissue>
    </source>
</reference>
<comment type="caution">
    <text evidence="9">The sequence shown here is derived from an EMBL/GenBank/DDBJ whole genome shotgun (WGS) entry which is preliminary data.</text>
</comment>
<keyword evidence="2" id="KW-0677">Repeat</keyword>
<feature type="region of interest" description="Disordered" evidence="7">
    <location>
        <begin position="176"/>
        <end position="195"/>
    </location>
</feature>
<evidence type="ECO:0000256" key="6">
    <source>
        <dbReference type="PROSITE-ProRule" id="PRU00723"/>
    </source>
</evidence>
<evidence type="ECO:0000313" key="9">
    <source>
        <dbReference type="EMBL" id="THG00768.1"/>
    </source>
</evidence>
<feature type="domain" description="C3H1-type" evidence="8">
    <location>
        <begin position="86"/>
        <end position="113"/>
    </location>
</feature>
<feature type="compositionally biased region" description="Basic residues" evidence="7">
    <location>
        <begin position="404"/>
        <end position="415"/>
    </location>
</feature>
<sequence>MDEEELQKRNTDCVYFLASPLTCKKGIECEYRHSEIARLNPRDCCYWLAGSCFNPSCAFRHPPLDTHTEVSSKSAPPQSQCSAPTNKVNAPCYFYFNGFCNKGDRCSFLHGPNEDGTPAWKSSEVTGALPLENKASARSDAGSAPIETFPIPSEAAPKREAEIQSTLKEDVQSALNNVKDQSASPHLSTSDCEETSVRSDTLLLEKGLIQSRSLVCTDQSSEEQVDGPIEREDWLESSPGFDVLVGDISEGLGYEDDQEYLLSVDRDGRELNGNFLGYDYEDRVEYDPTYHDAGILNDQERRDSHDQFDNYEQRFDYIRKVHGCSREKKMLDPRKRKLLTVDLVIDGRRGVDLRDHLKKHRVIDGLPVTRFSRRNTNTSSFLADRSRERSRQHGRFRDSFSNRPRQHYKEKRQSKPHFLSSEISRKPVSRKRRLTEESTMFTGPKTLAQIKEEKRKAPENGYSPGGLIGHSSQTTSEEFQSPKPLSEILKDKKKLGLVLDANNDSS</sequence>
<feature type="compositionally biased region" description="Polar residues" evidence="7">
    <location>
        <begin position="176"/>
        <end position="190"/>
    </location>
</feature>
<evidence type="ECO:0000259" key="8">
    <source>
        <dbReference type="PROSITE" id="PS50103"/>
    </source>
</evidence>
<feature type="zinc finger region" description="C3H1-type" evidence="6">
    <location>
        <begin position="38"/>
        <end position="64"/>
    </location>
</feature>
<keyword evidence="5" id="KW-0238">DNA-binding</keyword>
<dbReference type="InterPro" id="IPR041686">
    <property type="entry name" value="Znf-CCCH_3"/>
</dbReference>
<dbReference type="FunFam" id="4.10.1000.10:FF:000021">
    <property type="entry name" value="Zinc finger CCCH domain-containing protein 17"/>
    <property type="match status" value="1"/>
</dbReference>
<dbReference type="PANTHER" id="PTHR15725:SF0">
    <property type="entry name" value="ZINC FINGER CCCH DOMAIN-CONTAINING PROTEIN 32-LIKE"/>
    <property type="match status" value="1"/>
</dbReference>
<proteinExistence type="predicted"/>
<dbReference type="GO" id="GO:0003729">
    <property type="term" value="F:mRNA binding"/>
    <property type="evidence" value="ECO:0007669"/>
    <property type="project" value="TreeGrafter"/>
</dbReference>
<dbReference type="Pfam" id="PF15663">
    <property type="entry name" value="zf-CCCH_3"/>
    <property type="match status" value="1"/>
</dbReference>
<protein>
    <recommendedName>
        <fullName evidence="8">C3H1-type domain-containing protein</fullName>
    </recommendedName>
</protein>
<evidence type="ECO:0000256" key="7">
    <source>
        <dbReference type="SAM" id="MobiDB-lite"/>
    </source>
</evidence>
<feature type="domain" description="C3H1-type" evidence="8">
    <location>
        <begin position="7"/>
        <end position="36"/>
    </location>
</feature>